<dbReference type="Proteomes" id="UP000694548">
    <property type="component" value="Unassembled WGS sequence"/>
</dbReference>
<keyword evidence="5" id="KW-1185">Reference proteome</keyword>
<reference evidence="4" key="2">
    <citation type="submission" date="2025-09" db="UniProtKB">
        <authorList>
            <consortium name="Ensembl"/>
        </authorList>
    </citation>
    <scope>IDENTIFICATION</scope>
</reference>
<gene>
    <name evidence="4" type="primary">EPHX1</name>
</gene>
<dbReference type="Gene3D" id="3.40.50.1820">
    <property type="entry name" value="alpha/beta hydrolase"/>
    <property type="match status" value="1"/>
</dbReference>
<dbReference type="AlphaFoldDB" id="A0A8C6P310"/>
<dbReference type="Ensembl" id="ENSNFUT00015039294.1">
    <property type="protein sequence ID" value="ENSNFUP00015037636.1"/>
    <property type="gene ID" value="ENSNFUG00015018183.1"/>
</dbReference>
<protein>
    <submittedName>
        <fullName evidence="4">Epoxide hydrolase 1, microsomal (xenobiotic)</fullName>
    </submittedName>
</protein>
<keyword evidence="2" id="KW-0378">Hydrolase</keyword>
<keyword evidence="3" id="KW-1133">Transmembrane helix</keyword>
<feature type="transmembrane region" description="Helical" evidence="3">
    <location>
        <begin position="45"/>
        <end position="63"/>
    </location>
</feature>
<evidence type="ECO:0000313" key="5">
    <source>
        <dbReference type="Proteomes" id="UP000694548"/>
    </source>
</evidence>
<dbReference type="GeneTree" id="ENSGT00390000002210"/>
<name>A0A8C6P310_NOTFU</name>
<evidence type="ECO:0000256" key="3">
    <source>
        <dbReference type="SAM" id="Phobius"/>
    </source>
</evidence>
<dbReference type="PANTHER" id="PTHR21661">
    <property type="entry name" value="EPOXIDE HYDROLASE 1-RELATED"/>
    <property type="match status" value="1"/>
</dbReference>
<keyword evidence="3" id="KW-0472">Membrane</keyword>
<evidence type="ECO:0000256" key="1">
    <source>
        <dbReference type="ARBA" id="ARBA00010088"/>
    </source>
</evidence>
<proteinExistence type="inferred from homology"/>
<accession>A0A8C6P310</accession>
<dbReference type="InterPro" id="IPR029058">
    <property type="entry name" value="AB_hydrolase_fold"/>
</dbReference>
<dbReference type="PANTHER" id="PTHR21661:SF70">
    <property type="entry name" value="EPOXIDE HYDROLASE 1"/>
    <property type="match status" value="1"/>
</dbReference>
<evidence type="ECO:0000313" key="4">
    <source>
        <dbReference type="Ensembl" id="ENSNFUP00015037636.1"/>
    </source>
</evidence>
<dbReference type="GO" id="GO:0097176">
    <property type="term" value="P:epoxide metabolic process"/>
    <property type="evidence" value="ECO:0007669"/>
    <property type="project" value="TreeGrafter"/>
</dbReference>
<evidence type="ECO:0000256" key="2">
    <source>
        <dbReference type="ARBA" id="ARBA00022801"/>
    </source>
</evidence>
<dbReference type="SUPFAM" id="SSF53474">
    <property type="entry name" value="alpha/beta-Hydrolases"/>
    <property type="match status" value="2"/>
</dbReference>
<comment type="similarity">
    <text evidence="1">Belongs to the peptidase S33 family.</text>
</comment>
<reference evidence="4" key="1">
    <citation type="submission" date="2025-08" db="UniProtKB">
        <authorList>
            <consortium name="Ensembl"/>
        </authorList>
    </citation>
    <scope>IDENTIFICATION</scope>
</reference>
<sequence length="277" mass="31716">MRRLGYQQFYAHGGDWGWLVTSNMAQLEPRIIKGLHVNFAPPSTLGLPLALSLMFGWWFPRLFGFTDMDIQRLYPCMEKLVKESVAESGYMHIQATKPDTVGKNWARRSSSFLCYFNKTSFENWFSLGSAFHSGRALNDSPVGLAAYILEKFSTWTCHDFRDLEDGGLTRKFTLDDLLTNVMIYWTSGCIVSSMRFYKENFGKGLDQMPVHVPTGFACFPNEVMHSPKLWVKQKYHNLVAFSPMACGGHFAAMEEPQLMAEDLQKFIKTIEKKTKQP</sequence>
<dbReference type="GO" id="GO:0004301">
    <property type="term" value="F:epoxide hydrolase activity"/>
    <property type="evidence" value="ECO:0007669"/>
    <property type="project" value="TreeGrafter"/>
</dbReference>
<organism evidence="4 5">
    <name type="scientific">Nothobranchius furzeri</name>
    <name type="common">Turquoise killifish</name>
    <dbReference type="NCBI Taxonomy" id="105023"/>
    <lineage>
        <taxon>Eukaryota</taxon>
        <taxon>Metazoa</taxon>
        <taxon>Chordata</taxon>
        <taxon>Craniata</taxon>
        <taxon>Vertebrata</taxon>
        <taxon>Euteleostomi</taxon>
        <taxon>Actinopterygii</taxon>
        <taxon>Neopterygii</taxon>
        <taxon>Teleostei</taxon>
        <taxon>Neoteleostei</taxon>
        <taxon>Acanthomorphata</taxon>
        <taxon>Ovalentaria</taxon>
        <taxon>Atherinomorphae</taxon>
        <taxon>Cyprinodontiformes</taxon>
        <taxon>Nothobranchiidae</taxon>
        <taxon>Nothobranchius</taxon>
    </lineage>
</organism>
<keyword evidence="3" id="KW-0812">Transmembrane</keyword>